<dbReference type="AlphaFoldDB" id="A0A511SWC8"/>
<evidence type="ECO:0000313" key="3">
    <source>
        <dbReference type="Proteomes" id="UP000321514"/>
    </source>
</evidence>
<organism evidence="2 3">
    <name type="scientific">Myxococcus fulvus</name>
    <dbReference type="NCBI Taxonomy" id="33"/>
    <lineage>
        <taxon>Bacteria</taxon>
        <taxon>Pseudomonadati</taxon>
        <taxon>Myxococcota</taxon>
        <taxon>Myxococcia</taxon>
        <taxon>Myxococcales</taxon>
        <taxon>Cystobacterineae</taxon>
        <taxon>Myxococcaceae</taxon>
        <taxon>Myxococcus</taxon>
    </lineage>
</organism>
<proteinExistence type="predicted"/>
<accession>A0A511SWC8</accession>
<feature type="compositionally biased region" description="Basic residues" evidence="1">
    <location>
        <begin position="19"/>
        <end position="28"/>
    </location>
</feature>
<feature type="region of interest" description="Disordered" evidence="1">
    <location>
        <begin position="1"/>
        <end position="50"/>
    </location>
</feature>
<name>A0A511SWC8_MYXFU</name>
<feature type="compositionally biased region" description="Acidic residues" evidence="1">
    <location>
        <begin position="35"/>
        <end position="50"/>
    </location>
</feature>
<dbReference type="STRING" id="1334629.MFUL124B02_04370"/>
<dbReference type="EMBL" id="BJXR01000012">
    <property type="protein sequence ID" value="GEN05762.1"/>
    <property type="molecule type" value="Genomic_DNA"/>
</dbReference>
<comment type="caution">
    <text evidence="2">The sequence shown here is derived from an EMBL/GenBank/DDBJ whole genome shotgun (WGS) entry which is preliminary data.</text>
</comment>
<evidence type="ECO:0000256" key="1">
    <source>
        <dbReference type="SAM" id="MobiDB-lite"/>
    </source>
</evidence>
<sequence length="50" mass="5775">MTSGLLEVLGERHQTPRGPGKRWRRSALRTHEPRDDDEEAVDFDEAIASW</sequence>
<gene>
    <name evidence="2" type="ORF">MFU01_07990</name>
</gene>
<protein>
    <submittedName>
        <fullName evidence="2">Uncharacterized protein</fullName>
    </submittedName>
</protein>
<evidence type="ECO:0000313" key="2">
    <source>
        <dbReference type="EMBL" id="GEN05762.1"/>
    </source>
</evidence>
<reference evidence="2 3" key="1">
    <citation type="submission" date="2019-07" db="EMBL/GenBank/DDBJ databases">
        <title>Whole genome shotgun sequence of Myxococcus fulvus NBRC 100333.</title>
        <authorList>
            <person name="Hosoyama A."/>
            <person name="Uohara A."/>
            <person name="Ohji S."/>
            <person name="Ichikawa N."/>
        </authorList>
    </citation>
    <scope>NUCLEOTIDE SEQUENCE [LARGE SCALE GENOMIC DNA]</scope>
    <source>
        <strain evidence="2 3">NBRC 100333</strain>
    </source>
</reference>
<dbReference type="Proteomes" id="UP000321514">
    <property type="component" value="Unassembled WGS sequence"/>
</dbReference>